<gene>
    <name evidence="2" type="ORF">Fmac_020424</name>
</gene>
<keyword evidence="3" id="KW-1185">Reference proteome</keyword>
<evidence type="ECO:0000256" key="1">
    <source>
        <dbReference type="SAM" id="MobiDB-lite"/>
    </source>
</evidence>
<evidence type="ECO:0000313" key="2">
    <source>
        <dbReference type="EMBL" id="KAL2326997.1"/>
    </source>
</evidence>
<dbReference type="EMBL" id="JBGMDY010000007">
    <property type="protein sequence ID" value="KAL2326997.1"/>
    <property type="molecule type" value="Genomic_DNA"/>
</dbReference>
<evidence type="ECO:0000313" key="3">
    <source>
        <dbReference type="Proteomes" id="UP001603857"/>
    </source>
</evidence>
<reference evidence="2 3" key="1">
    <citation type="submission" date="2024-08" db="EMBL/GenBank/DDBJ databases">
        <title>Insights into the chromosomal genome structure of Flemingia macrophylla.</title>
        <authorList>
            <person name="Ding Y."/>
            <person name="Zhao Y."/>
            <person name="Bi W."/>
            <person name="Wu M."/>
            <person name="Zhao G."/>
            <person name="Gong Y."/>
            <person name="Li W."/>
            <person name="Zhang P."/>
        </authorList>
    </citation>
    <scope>NUCLEOTIDE SEQUENCE [LARGE SCALE GENOMIC DNA]</scope>
    <source>
        <strain evidence="2">DYQJB</strain>
        <tissue evidence="2">Leaf</tissue>
    </source>
</reference>
<protein>
    <submittedName>
        <fullName evidence="2">Uncharacterized protein</fullName>
    </submittedName>
</protein>
<dbReference type="Proteomes" id="UP001603857">
    <property type="component" value="Unassembled WGS sequence"/>
</dbReference>
<feature type="region of interest" description="Disordered" evidence="1">
    <location>
        <begin position="30"/>
        <end position="64"/>
    </location>
</feature>
<feature type="compositionally biased region" description="Basic and acidic residues" evidence="1">
    <location>
        <begin position="35"/>
        <end position="47"/>
    </location>
</feature>
<sequence length="64" mass="7250">MGLDPLRRRPGVHPERRRWSGLLRRELGGRLQPSDADRCEGRKEGWVQRHGVPGGPKRWLSGGA</sequence>
<proteinExistence type="predicted"/>
<name>A0ABD1LTZ2_9FABA</name>
<dbReference type="AlphaFoldDB" id="A0ABD1LTZ2"/>
<accession>A0ABD1LTZ2</accession>
<comment type="caution">
    <text evidence="2">The sequence shown here is derived from an EMBL/GenBank/DDBJ whole genome shotgun (WGS) entry which is preliminary data.</text>
</comment>
<organism evidence="2 3">
    <name type="scientific">Flemingia macrophylla</name>
    <dbReference type="NCBI Taxonomy" id="520843"/>
    <lineage>
        <taxon>Eukaryota</taxon>
        <taxon>Viridiplantae</taxon>
        <taxon>Streptophyta</taxon>
        <taxon>Embryophyta</taxon>
        <taxon>Tracheophyta</taxon>
        <taxon>Spermatophyta</taxon>
        <taxon>Magnoliopsida</taxon>
        <taxon>eudicotyledons</taxon>
        <taxon>Gunneridae</taxon>
        <taxon>Pentapetalae</taxon>
        <taxon>rosids</taxon>
        <taxon>fabids</taxon>
        <taxon>Fabales</taxon>
        <taxon>Fabaceae</taxon>
        <taxon>Papilionoideae</taxon>
        <taxon>50 kb inversion clade</taxon>
        <taxon>NPAAA clade</taxon>
        <taxon>indigoferoid/millettioid clade</taxon>
        <taxon>Phaseoleae</taxon>
        <taxon>Flemingia</taxon>
    </lineage>
</organism>